<evidence type="ECO:0000256" key="12">
    <source>
        <dbReference type="ARBA" id="ARBA00032932"/>
    </source>
</evidence>
<evidence type="ECO:0000256" key="4">
    <source>
        <dbReference type="ARBA" id="ARBA00021581"/>
    </source>
</evidence>
<gene>
    <name evidence="14" type="primary">uppP</name>
    <name evidence="15" type="ORF">ABIE19_001711</name>
</gene>
<proteinExistence type="inferred from homology"/>
<sequence length="308" mass="33218">MSGSLSRKTAAAPMAASGLGRYDRIRPGPDEPAAGRDGVFMADWLTAILLGLVEGLTEFIPVSSTGHLLLLGHFLGFESTGKTFEIVIQLGALLAIISVYLKRLWFLATRWPTDAEARRFIIGLLVAFIPAVVIGFLAYGFIKQVLFETPLVICVALIVGGVLLLWLDRMKKIPTYLDADRYPFRVYFLIGLFQCLAMIPGVSRSGATIAGGLLLGTDKRSAAEFSFFLALPTMGAAVAYDLFKNRNVLDFSDFGLIAIGFVAAFLAALAVVRFLLDFVSKRGFGPFAWWRIAVGVAGIIGLAVTGAL</sequence>
<accession>A0ABV2RB26</accession>
<evidence type="ECO:0000256" key="10">
    <source>
        <dbReference type="ARBA" id="ARBA00023251"/>
    </source>
</evidence>
<dbReference type="NCBIfam" id="NF001390">
    <property type="entry name" value="PRK00281.1-4"/>
    <property type="match status" value="1"/>
</dbReference>
<dbReference type="GO" id="GO:0050380">
    <property type="term" value="F:undecaprenyl-diphosphatase activity"/>
    <property type="evidence" value="ECO:0007669"/>
    <property type="project" value="UniProtKB-EC"/>
</dbReference>
<dbReference type="Proteomes" id="UP001549313">
    <property type="component" value="Unassembled WGS sequence"/>
</dbReference>
<dbReference type="PANTHER" id="PTHR30622">
    <property type="entry name" value="UNDECAPRENYL-DIPHOSPHATASE"/>
    <property type="match status" value="1"/>
</dbReference>
<keyword evidence="6 14" id="KW-0812">Transmembrane</keyword>
<dbReference type="PANTHER" id="PTHR30622:SF3">
    <property type="entry name" value="UNDECAPRENYL-DIPHOSPHATASE"/>
    <property type="match status" value="1"/>
</dbReference>
<feature type="transmembrane region" description="Helical" evidence="14">
    <location>
        <begin position="145"/>
        <end position="166"/>
    </location>
</feature>
<evidence type="ECO:0000256" key="7">
    <source>
        <dbReference type="ARBA" id="ARBA00022801"/>
    </source>
</evidence>
<evidence type="ECO:0000256" key="1">
    <source>
        <dbReference type="ARBA" id="ARBA00004651"/>
    </source>
</evidence>
<evidence type="ECO:0000256" key="2">
    <source>
        <dbReference type="ARBA" id="ARBA00010621"/>
    </source>
</evidence>
<feature type="transmembrane region" description="Helical" evidence="14">
    <location>
        <begin position="255"/>
        <end position="276"/>
    </location>
</feature>
<comment type="function">
    <text evidence="14">Catalyzes the dephosphorylation of undecaprenyl diphosphate (UPP). Confers resistance to bacitracin.</text>
</comment>
<feature type="transmembrane region" description="Helical" evidence="14">
    <location>
        <begin position="86"/>
        <end position="108"/>
    </location>
</feature>
<dbReference type="EMBL" id="JBEPTF010000002">
    <property type="protein sequence ID" value="MET4683781.1"/>
    <property type="molecule type" value="Genomic_DNA"/>
</dbReference>
<keyword evidence="16" id="KW-1185">Reference proteome</keyword>
<keyword evidence="14" id="KW-0573">Peptidoglycan synthesis</keyword>
<comment type="similarity">
    <text evidence="2 14">Belongs to the UppP family.</text>
</comment>
<keyword evidence="14" id="KW-0961">Cell wall biogenesis/degradation</keyword>
<evidence type="ECO:0000256" key="5">
    <source>
        <dbReference type="ARBA" id="ARBA00022475"/>
    </source>
</evidence>
<evidence type="ECO:0000256" key="11">
    <source>
        <dbReference type="ARBA" id="ARBA00032707"/>
    </source>
</evidence>
<feature type="transmembrane region" description="Helical" evidence="14">
    <location>
        <begin position="120"/>
        <end position="139"/>
    </location>
</feature>
<name>A0ABV2RB26_9CAUL</name>
<dbReference type="NCBIfam" id="TIGR00753">
    <property type="entry name" value="undec_PP_bacA"/>
    <property type="match status" value="1"/>
</dbReference>
<dbReference type="HAMAP" id="MF_01006">
    <property type="entry name" value="Undec_diphosphatase"/>
    <property type="match status" value="1"/>
</dbReference>
<evidence type="ECO:0000256" key="14">
    <source>
        <dbReference type="HAMAP-Rule" id="MF_01006"/>
    </source>
</evidence>
<feature type="transmembrane region" description="Helical" evidence="14">
    <location>
        <begin position="288"/>
        <end position="307"/>
    </location>
</feature>
<reference evidence="15 16" key="1">
    <citation type="submission" date="2024-06" db="EMBL/GenBank/DDBJ databases">
        <title>Sorghum-associated microbial communities from plants grown in Nebraska, USA.</title>
        <authorList>
            <person name="Schachtman D."/>
        </authorList>
    </citation>
    <scope>NUCLEOTIDE SEQUENCE [LARGE SCALE GENOMIC DNA]</scope>
    <source>
        <strain evidence="15 16">2814</strain>
    </source>
</reference>
<dbReference type="Pfam" id="PF02673">
    <property type="entry name" value="BacA"/>
    <property type="match status" value="1"/>
</dbReference>
<comment type="miscellaneous">
    <text evidence="14">Bacitracin is thought to be involved in the inhibition of peptidoglycan synthesis by sequestering undecaprenyl diphosphate, thereby reducing the pool of lipid carrier available.</text>
</comment>
<keyword evidence="10 14" id="KW-0046">Antibiotic resistance</keyword>
<keyword evidence="14" id="KW-0133">Cell shape</keyword>
<dbReference type="EC" id="3.6.1.27" evidence="3 14"/>
<evidence type="ECO:0000313" key="16">
    <source>
        <dbReference type="Proteomes" id="UP001549313"/>
    </source>
</evidence>
<protein>
    <recommendedName>
        <fullName evidence="4 14">Undecaprenyl-diphosphatase</fullName>
        <ecNumber evidence="3 14">3.6.1.27</ecNumber>
    </recommendedName>
    <alternativeName>
        <fullName evidence="12 14">Bacitracin resistance protein</fullName>
    </alternativeName>
    <alternativeName>
        <fullName evidence="11 14">Undecaprenyl pyrophosphate phosphatase</fullName>
    </alternativeName>
</protein>
<comment type="subcellular location">
    <subcellularLocation>
        <location evidence="1 14">Cell membrane</location>
        <topology evidence="1 14">Multi-pass membrane protein</topology>
    </subcellularLocation>
</comment>
<comment type="catalytic activity">
    <reaction evidence="13 14">
        <text>di-trans,octa-cis-undecaprenyl diphosphate + H2O = di-trans,octa-cis-undecaprenyl phosphate + phosphate + H(+)</text>
        <dbReference type="Rhea" id="RHEA:28094"/>
        <dbReference type="ChEBI" id="CHEBI:15377"/>
        <dbReference type="ChEBI" id="CHEBI:15378"/>
        <dbReference type="ChEBI" id="CHEBI:43474"/>
        <dbReference type="ChEBI" id="CHEBI:58405"/>
        <dbReference type="ChEBI" id="CHEBI:60392"/>
        <dbReference type="EC" id="3.6.1.27"/>
    </reaction>
</comment>
<organism evidence="15 16">
    <name type="scientific">Brevundimonas faecalis</name>
    <dbReference type="NCBI Taxonomy" id="947378"/>
    <lineage>
        <taxon>Bacteria</taxon>
        <taxon>Pseudomonadati</taxon>
        <taxon>Pseudomonadota</taxon>
        <taxon>Alphaproteobacteria</taxon>
        <taxon>Caulobacterales</taxon>
        <taxon>Caulobacteraceae</taxon>
        <taxon>Brevundimonas</taxon>
    </lineage>
</organism>
<evidence type="ECO:0000313" key="15">
    <source>
        <dbReference type="EMBL" id="MET4683781.1"/>
    </source>
</evidence>
<evidence type="ECO:0000256" key="9">
    <source>
        <dbReference type="ARBA" id="ARBA00023136"/>
    </source>
</evidence>
<keyword evidence="8 14" id="KW-1133">Transmembrane helix</keyword>
<evidence type="ECO:0000256" key="3">
    <source>
        <dbReference type="ARBA" id="ARBA00012374"/>
    </source>
</evidence>
<evidence type="ECO:0000256" key="8">
    <source>
        <dbReference type="ARBA" id="ARBA00022989"/>
    </source>
</evidence>
<evidence type="ECO:0000256" key="6">
    <source>
        <dbReference type="ARBA" id="ARBA00022692"/>
    </source>
</evidence>
<evidence type="ECO:0000256" key="13">
    <source>
        <dbReference type="ARBA" id="ARBA00047594"/>
    </source>
</evidence>
<dbReference type="InterPro" id="IPR003824">
    <property type="entry name" value="UppP"/>
</dbReference>
<keyword evidence="5 14" id="KW-1003">Cell membrane</keyword>
<keyword evidence="7 14" id="KW-0378">Hydrolase</keyword>
<keyword evidence="9 14" id="KW-0472">Membrane</keyword>
<feature type="transmembrane region" description="Helical" evidence="14">
    <location>
        <begin position="186"/>
        <end position="203"/>
    </location>
</feature>
<dbReference type="NCBIfam" id="NF001389">
    <property type="entry name" value="PRK00281.1-2"/>
    <property type="match status" value="1"/>
</dbReference>
<comment type="caution">
    <text evidence="15">The sequence shown here is derived from an EMBL/GenBank/DDBJ whole genome shotgun (WGS) entry which is preliminary data.</text>
</comment>